<keyword evidence="3" id="KW-1185">Reference proteome</keyword>
<sequence>MRTSLPALIRRFLSRACADGERNSEATTGTATTTGASGTDWRRQLPSTLTMEQAVTALTVDNEFLRSRQTARPWDGPAVAESDESQRELAAEYLLGQHRAQQDGPRHLVIVHNYPRPGAEYGNGFVHRRVKLYQQAGVTVDVVVTGPRVAQRIYEYDGVRVLSGSSPLLRAFLALVDHGGVREAGGDRRTKEGPGGLRRTYSSASTHFLNDQIWAAVGDYRKQLDWYVYVHGFEARHWVRTLCNIGLDDPALPKQVAATARRQWFWRHVLEADDGPAGYIFVSDWWRRACQQDMHVVFPAGRTSVINNVIDDRLFYPGTGRQQRMADDRFRIVWVRSASRPNYGADLAARALELLRATPYWDRLQISIIGEGPCMSEFTDRFGEDANVGIEERFASQQEVSNLYRAHGIALVPSRLDTQGVSRDEAMACACVPVTNAVAAIPEFVDGTESVLAPAEDAEAMAAGVIELFDDAEEYLRRSQRAAENVQNRSLPAQTIARELLLMGLGEQ</sequence>
<protein>
    <submittedName>
        <fullName evidence="2">Uncharacterized protein</fullName>
    </submittedName>
</protein>
<reference evidence="3" key="1">
    <citation type="journal article" date="2019" name="Int. J. Syst. Evol. Microbiol.">
        <title>The Global Catalogue of Microorganisms (GCM) 10K type strain sequencing project: providing services to taxonomists for standard genome sequencing and annotation.</title>
        <authorList>
            <consortium name="The Broad Institute Genomics Platform"/>
            <consortium name="The Broad Institute Genome Sequencing Center for Infectious Disease"/>
            <person name="Wu L."/>
            <person name="Ma J."/>
        </authorList>
    </citation>
    <scope>NUCLEOTIDE SEQUENCE [LARGE SCALE GENOMIC DNA]</scope>
    <source>
        <strain evidence="3">KCTC 19466</strain>
    </source>
</reference>
<dbReference type="EMBL" id="BMXK01000012">
    <property type="protein sequence ID" value="GHD11764.1"/>
    <property type="molecule type" value="Genomic_DNA"/>
</dbReference>
<evidence type="ECO:0000313" key="2">
    <source>
        <dbReference type="EMBL" id="GHD11764.1"/>
    </source>
</evidence>
<name>A0ABQ3GL73_9MICC</name>
<dbReference type="Proteomes" id="UP000642819">
    <property type="component" value="Unassembled WGS sequence"/>
</dbReference>
<comment type="caution">
    <text evidence="2">The sequence shown here is derived from an EMBL/GenBank/DDBJ whole genome shotgun (WGS) entry which is preliminary data.</text>
</comment>
<dbReference type="Pfam" id="PF13692">
    <property type="entry name" value="Glyco_trans_1_4"/>
    <property type="match status" value="1"/>
</dbReference>
<gene>
    <name evidence="2" type="ORF">GCM10008096_26510</name>
</gene>
<evidence type="ECO:0000256" key="1">
    <source>
        <dbReference type="SAM" id="MobiDB-lite"/>
    </source>
</evidence>
<feature type="compositionally biased region" description="Low complexity" evidence="1">
    <location>
        <begin position="26"/>
        <end position="39"/>
    </location>
</feature>
<dbReference type="PANTHER" id="PTHR12526">
    <property type="entry name" value="GLYCOSYLTRANSFERASE"/>
    <property type="match status" value="1"/>
</dbReference>
<feature type="region of interest" description="Disordered" evidence="1">
    <location>
        <begin position="19"/>
        <end position="42"/>
    </location>
</feature>
<dbReference type="CDD" id="cd03801">
    <property type="entry name" value="GT4_PimA-like"/>
    <property type="match status" value="1"/>
</dbReference>
<proteinExistence type="predicted"/>
<accession>A0ABQ3GL73</accession>
<dbReference type="SUPFAM" id="SSF53756">
    <property type="entry name" value="UDP-Glycosyltransferase/glycogen phosphorylase"/>
    <property type="match status" value="1"/>
</dbReference>
<organism evidence="2 3">
    <name type="scientific">Zhihengliuella salsuginis</name>
    <dbReference type="NCBI Taxonomy" id="578222"/>
    <lineage>
        <taxon>Bacteria</taxon>
        <taxon>Bacillati</taxon>
        <taxon>Actinomycetota</taxon>
        <taxon>Actinomycetes</taxon>
        <taxon>Micrococcales</taxon>
        <taxon>Micrococcaceae</taxon>
        <taxon>Zhihengliuella</taxon>
    </lineage>
</organism>
<evidence type="ECO:0000313" key="3">
    <source>
        <dbReference type="Proteomes" id="UP000642819"/>
    </source>
</evidence>
<dbReference type="Gene3D" id="3.40.50.2000">
    <property type="entry name" value="Glycogen Phosphorylase B"/>
    <property type="match status" value="1"/>
</dbReference>